<dbReference type="EMBL" id="RRCH01000017">
    <property type="protein sequence ID" value="RRJ30983.1"/>
    <property type="molecule type" value="Genomic_DNA"/>
</dbReference>
<dbReference type="Pfam" id="PF00733">
    <property type="entry name" value="Asn_synthase"/>
    <property type="match status" value="1"/>
</dbReference>
<organism evidence="3 4">
    <name type="scientific">Halocatena pleomorpha</name>
    <dbReference type="NCBI Taxonomy" id="1785090"/>
    <lineage>
        <taxon>Archaea</taxon>
        <taxon>Methanobacteriati</taxon>
        <taxon>Methanobacteriota</taxon>
        <taxon>Stenosarchaea group</taxon>
        <taxon>Halobacteria</taxon>
        <taxon>Halobacteriales</taxon>
        <taxon>Natronomonadaceae</taxon>
        <taxon>Halocatena</taxon>
    </lineage>
</organism>
<dbReference type="PANTHER" id="PTHR43284:SF1">
    <property type="entry name" value="ASPARAGINE SYNTHETASE"/>
    <property type="match status" value="1"/>
</dbReference>
<sequence length="641" mass="71780">MVGLCGVIGEGSLPDAMADAIGWDDAEESVTYRDDRFELRASLHTLLAGDQPAVADEDVLIWVWGDVYGYGSQGNYAPRNGPPEGSAAFCAQLYELFGMRFVEGLNGNFALAIYDQTENELSLVTDRFATRPLYHARPTEETLLISSQSQSLVSHPDLDPEFELPYLYEYLELRRVFGVETPIKGVRQLPPGSIVSIDLDDLEMTTETYWTPSHDPIDKPFSYFRDRFTETIQQVFEEWTDDDLSYGLLLSGGSDSRLALGAIDQPVTTFHNADWMSREAKTAKRSAQATGNTFELLERDAEYDAQLLDRAPPLSNFSGWFDQAYFLGFHEEIAEEVDVLVSGLYADMLLGGGPLETRTLSLNSLGNLTLPIAQSIDSIDEYVSAQVGEAIEPLPYFTGIDDQSLSSIIRSNIHADDEGIVSHGVRYNSLRDLALYGSFYPIGADTDAIFSESLAHMRPYRTPFLDNRIVDLQQQIPVKYFLRRNFVNEAIEAIEPTLAEIPHAHTGVPVKYHFPIDYIGKNIHGFWWKHIADNDVPEPHLDHTPWPNRTELIRAQSFTTDTLRTHESTLDALPFMDLEGAWECYQDHLDGTDNTPILYSLLTFLKMDVTDTAARDDTTTDANTDANPDSVIEPHSTTPEG</sequence>
<dbReference type="SUPFAM" id="SSF52402">
    <property type="entry name" value="Adenine nucleotide alpha hydrolases-like"/>
    <property type="match status" value="1"/>
</dbReference>
<dbReference type="AlphaFoldDB" id="A0A3P3REZ4"/>
<dbReference type="InterPro" id="IPR051786">
    <property type="entry name" value="ASN_synthetase/amidase"/>
</dbReference>
<dbReference type="InterPro" id="IPR029055">
    <property type="entry name" value="Ntn_hydrolases_N"/>
</dbReference>
<evidence type="ECO:0000313" key="4">
    <source>
        <dbReference type="Proteomes" id="UP000282322"/>
    </source>
</evidence>
<dbReference type="InterPro" id="IPR017932">
    <property type="entry name" value="GATase_2_dom"/>
</dbReference>
<gene>
    <name evidence="3" type="ORF">EIK79_08195</name>
</gene>
<keyword evidence="4" id="KW-1185">Reference proteome</keyword>
<evidence type="ECO:0000259" key="2">
    <source>
        <dbReference type="PROSITE" id="PS51278"/>
    </source>
</evidence>
<proteinExistence type="predicted"/>
<name>A0A3P3REZ4_9EURY</name>
<protein>
    <submittedName>
        <fullName evidence="3">Asparagine synthase</fullName>
    </submittedName>
</protein>
<dbReference type="InterPro" id="IPR014729">
    <property type="entry name" value="Rossmann-like_a/b/a_fold"/>
</dbReference>
<feature type="region of interest" description="Disordered" evidence="1">
    <location>
        <begin position="616"/>
        <end position="641"/>
    </location>
</feature>
<evidence type="ECO:0000256" key="1">
    <source>
        <dbReference type="SAM" id="MobiDB-lite"/>
    </source>
</evidence>
<dbReference type="PROSITE" id="PS51278">
    <property type="entry name" value="GATASE_TYPE_2"/>
    <property type="match status" value="1"/>
</dbReference>
<dbReference type="PANTHER" id="PTHR43284">
    <property type="entry name" value="ASPARAGINE SYNTHETASE (GLUTAMINE-HYDROLYZING)"/>
    <property type="match status" value="1"/>
</dbReference>
<reference evidence="3 4" key="1">
    <citation type="submission" date="2018-11" db="EMBL/GenBank/DDBJ databases">
        <title>Taxonoimc description of Halomarina strain SPP-AMP-1.</title>
        <authorList>
            <person name="Pal Y."/>
            <person name="Srinivasana K."/>
            <person name="Verma A."/>
            <person name="Kumar P."/>
        </authorList>
    </citation>
    <scope>NUCLEOTIDE SEQUENCE [LARGE SCALE GENOMIC DNA]</scope>
    <source>
        <strain evidence="3 4">SPP-AMP-1</strain>
    </source>
</reference>
<dbReference type="Gene3D" id="3.40.50.620">
    <property type="entry name" value="HUPs"/>
    <property type="match status" value="1"/>
</dbReference>
<dbReference type="Pfam" id="PF13537">
    <property type="entry name" value="GATase_7"/>
    <property type="match status" value="1"/>
</dbReference>
<comment type="caution">
    <text evidence="3">The sequence shown here is derived from an EMBL/GenBank/DDBJ whole genome shotgun (WGS) entry which is preliminary data.</text>
</comment>
<accession>A0A3P3REZ4</accession>
<dbReference type="Gene3D" id="3.60.20.10">
    <property type="entry name" value="Glutamine Phosphoribosylpyrophosphate, subunit 1, domain 1"/>
    <property type="match status" value="1"/>
</dbReference>
<evidence type="ECO:0000313" key="3">
    <source>
        <dbReference type="EMBL" id="RRJ30983.1"/>
    </source>
</evidence>
<dbReference type="GO" id="GO:0006529">
    <property type="term" value="P:asparagine biosynthetic process"/>
    <property type="evidence" value="ECO:0007669"/>
    <property type="project" value="InterPro"/>
</dbReference>
<dbReference type="InterPro" id="IPR001962">
    <property type="entry name" value="Asn_synthase"/>
</dbReference>
<dbReference type="RefSeq" id="WP_124954639.1">
    <property type="nucleotide sequence ID" value="NZ_RRCH01000017.1"/>
</dbReference>
<dbReference type="SUPFAM" id="SSF56235">
    <property type="entry name" value="N-terminal nucleophile aminohydrolases (Ntn hydrolases)"/>
    <property type="match status" value="1"/>
</dbReference>
<dbReference type="Proteomes" id="UP000282322">
    <property type="component" value="Unassembled WGS sequence"/>
</dbReference>
<dbReference type="GO" id="GO:0004066">
    <property type="term" value="F:asparagine synthase (glutamine-hydrolyzing) activity"/>
    <property type="evidence" value="ECO:0007669"/>
    <property type="project" value="InterPro"/>
</dbReference>
<feature type="domain" description="Glutamine amidotransferase type-2" evidence="2">
    <location>
        <begin position="1"/>
        <end position="200"/>
    </location>
</feature>